<evidence type="ECO:0000256" key="3">
    <source>
        <dbReference type="ARBA" id="ARBA00022603"/>
    </source>
</evidence>
<keyword evidence="5 11" id="KW-0812">Transmembrane</keyword>
<evidence type="ECO:0000256" key="4">
    <source>
        <dbReference type="ARBA" id="ARBA00022691"/>
    </source>
</evidence>
<dbReference type="Gene3D" id="1.20.120.1630">
    <property type="match status" value="1"/>
</dbReference>
<keyword evidence="8 11" id="KW-0472">Membrane</keyword>
<dbReference type="EMBL" id="WTPW01003318">
    <property type="protein sequence ID" value="KAF0346279.1"/>
    <property type="molecule type" value="Genomic_DNA"/>
</dbReference>
<dbReference type="PANTHER" id="PTHR43847:SF1">
    <property type="entry name" value="BLL3993 PROTEIN"/>
    <property type="match status" value="1"/>
</dbReference>
<evidence type="ECO:0000256" key="10">
    <source>
        <dbReference type="ARBA" id="ARBA00023264"/>
    </source>
</evidence>
<evidence type="ECO:0000256" key="7">
    <source>
        <dbReference type="ARBA" id="ARBA00023098"/>
    </source>
</evidence>
<reference evidence="12 13" key="1">
    <citation type="journal article" date="2019" name="Environ. Microbiol.">
        <title>At the nexus of three kingdoms: the genome of the mycorrhizal fungus Gigaspora margarita provides insights into plant, endobacterial and fungal interactions.</title>
        <authorList>
            <person name="Venice F."/>
            <person name="Ghignone S."/>
            <person name="Salvioli di Fossalunga A."/>
            <person name="Amselem J."/>
            <person name="Novero M."/>
            <person name="Xianan X."/>
            <person name="Sedzielewska Toro K."/>
            <person name="Morin E."/>
            <person name="Lipzen A."/>
            <person name="Grigoriev I.V."/>
            <person name="Henrissat B."/>
            <person name="Martin F.M."/>
            <person name="Bonfante P."/>
        </authorList>
    </citation>
    <scope>NUCLEOTIDE SEQUENCE [LARGE SCALE GENOMIC DNA]</scope>
    <source>
        <strain evidence="12 13">BEG34</strain>
    </source>
</reference>
<dbReference type="GO" id="GO:0006656">
    <property type="term" value="P:phosphatidylcholine biosynthetic process"/>
    <property type="evidence" value="ECO:0007669"/>
    <property type="project" value="UniProtKB-UniPathway"/>
</dbReference>
<evidence type="ECO:0000256" key="5">
    <source>
        <dbReference type="ARBA" id="ARBA00022692"/>
    </source>
</evidence>
<evidence type="ECO:0000313" key="12">
    <source>
        <dbReference type="EMBL" id="KAF0346279.1"/>
    </source>
</evidence>
<dbReference type="UniPathway" id="UPA00753"/>
<proteinExistence type="predicted"/>
<dbReference type="InterPro" id="IPR052527">
    <property type="entry name" value="Metal_cation-efflux_comp"/>
</dbReference>
<protein>
    <submittedName>
        <fullName evidence="12">Isoprenylcysteine carboxylmethyltransferase family protein</fullName>
    </submittedName>
</protein>
<keyword evidence="9" id="KW-0594">Phospholipid biosynthesis</keyword>
<keyword evidence="13" id="KW-1185">Reference proteome</keyword>
<dbReference type="InterPro" id="IPR007318">
    <property type="entry name" value="Phopholipid_MeTrfase"/>
</dbReference>
<dbReference type="Pfam" id="PF04191">
    <property type="entry name" value="PEMT"/>
    <property type="match status" value="1"/>
</dbReference>
<evidence type="ECO:0000256" key="2">
    <source>
        <dbReference type="ARBA" id="ARBA00022516"/>
    </source>
</evidence>
<keyword evidence="10" id="KW-1208">Phospholipid metabolism</keyword>
<evidence type="ECO:0000256" key="11">
    <source>
        <dbReference type="SAM" id="Phobius"/>
    </source>
</evidence>
<evidence type="ECO:0000256" key="9">
    <source>
        <dbReference type="ARBA" id="ARBA00023209"/>
    </source>
</evidence>
<dbReference type="AlphaFoldDB" id="A0A8H3WXJ4"/>
<feature type="transmembrane region" description="Helical" evidence="11">
    <location>
        <begin position="88"/>
        <end position="107"/>
    </location>
</feature>
<evidence type="ECO:0000256" key="6">
    <source>
        <dbReference type="ARBA" id="ARBA00022989"/>
    </source>
</evidence>
<feature type="transmembrane region" description="Helical" evidence="11">
    <location>
        <begin position="12"/>
        <end position="28"/>
    </location>
</feature>
<accession>A0A8H3WXJ4</accession>
<keyword evidence="3 12" id="KW-0489">Methyltransferase</keyword>
<feature type="transmembrane region" description="Helical" evidence="11">
    <location>
        <begin position="155"/>
        <end position="173"/>
    </location>
</feature>
<keyword evidence="2" id="KW-0444">Lipid biosynthesis</keyword>
<sequence length="205" mass="23599">MRSIESHDIPLIIAYILVLFNLCLDTLLRPNADTRRFALDDDTDKSSTLFVVIALIVVLGAPILMLSIVSGLNDNLGIGIIESPYREILSWSGIILILFGFGLRAYAMRINRFFTRTLRIGEGQFIITEGPYRYIRHPGYAGHILMWHGFGLSSGNWFVFIIISIIINIAYWYRIHCEELMLLRSFGVDYLEYSTRVKRIIPFIY</sequence>
<evidence type="ECO:0000256" key="8">
    <source>
        <dbReference type="ARBA" id="ARBA00023136"/>
    </source>
</evidence>
<dbReference type="GO" id="GO:0032259">
    <property type="term" value="P:methylation"/>
    <property type="evidence" value="ECO:0007669"/>
    <property type="project" value="UniProtKB-KW"/>
</dbReference>
<dbReference type="Proteomes" id="UP000439903">
    <property type="component" value="Unassembled WGS sequence"/>
</dbReference>
<gene>
    <name evidence="12" type="ORF">F8M41_015717</name>
</gene>
<keyword evidence="4" id="KW-0949">S-adenosyl-L-methionine</keyword>
<name>A0A8H3WXJ4_GIGMA</name>
<keyword evidence="12" id="KW-0808">Transferase</keyword>
<dbReference type="GO" id="GO:0008168">
    <property type="term" value="F:methyltransferase activity"/>
    <property type="evidence" value="ECO:0007669"/>
    <property type="project" value="UniProtKB-KW"/>
</dbReference>
<evidence type="ECO:0000256" key="1">
    <source>
        <dbReference type="ARBA" id="ARBA00004127"/>
    </source>
</evidence>
<organism evidence="12 13">
    <name type="scientific">Gigaspora margarita</name>
    <dbReference type="NCBI Taxonomy" id="4874"/>
    <lineage>
        <taxon>Eukaryota</taxon>
        <taxon>Fungi</taxon>
        <taxon>Fungi incertae sedis</taxon>
        <taxon>Mucoromycota</taxon>
        <taxon>Glomeromycotina</taxon>
        <taxon>Glomeromycetes</taxon>
        <taxon>Diversisporales</taxon>
        <taxon>Gigasporaceae</taxon>
        <taxon>Gigaspora</taxon>
    </lineage>
</organism>
<comment type="caution">
    <text evidence="12">The sequence shown here is derived from an EMBL/GenBank/DDBJ whole genome shotgun (WGS) entry which is preliminary data.</text>
</comment>
<dbReference type="PROSITE" id="PS50244">
    <property type="entry name" value="S5A_REDUCTASE"/>
    <property type="match status" value="1"/>
</dbReference>
<comment type="subcellular location">
    <subcellularLocation>
        <location evidence="1">Endomembrane system</location>
        <topology evidence="1">Multi-pass membrane protein</topology>
    </subcellularLocation>
</comment>
<dbReference type="PANTHER" id="PTHR43847">
    <property type="entry name" value="BLL3993 PROTEIN"/>
    <property type="match status" value="1"/>
</dbReference>
<keyword evidence="6 11" id="KW-1133">Transmembrane helix</keyword>
<dbReference type="GO" id="GO:0012505">
    <property type="term" value="C:endomembrane system"/>
    <property type="evidence" value="ECO:0007669"/>
    <property type="project" value="UniProtKB-SubCell"/>
</dbReference>
<dbReference type="OrthoDB" id="422086at2759"/>
<keyword evidence="7" id="KW-0443">Lipid metabolism</keyword>
<evidence type="ECO:0000313" key="13">
    <source>
        <dbReference type="Proteomes" id="UP000439903"/>
    </source>
</evidence>
<feature type="transmembrane region" description="Helical" evidence="11">
    <location>
        <begin position="49"/>
        <end position="68"/>
    </location>
</feature>